<name>I3XBU0_SINF2</name>
<accession>I3XBU0</accession>
<sequence length="89" mass="10441">MADGGDVRATSLYTWEDETWARRSWRPQKGKYLYRLEIDDVDVNRGDVNHYTDIGDALKTTADTSVFVDKYLCRRDSDHNKYSTARFEI</sequence>
<evidence type="ECO:0000313" key="2">
    <source>
        <dbReference type="Proteomes" id="UP000006180"/>
    </source>
</evidence>
<organism evidence="1 2">
    <name type="scientific">Sinorhizobium fredii (strain USDA 257)</name>
    <dbReference type="NCBI Taxonomy" id="1185652"/>
    <lineage>
        <taxon>Bacteria</taxon>
        <taxon>Pseudomonadati</taxon>
        <taxon>Pseudomonadota</taxon>
        <taxon>Alphaproteobacteria</taxon>
        <taxon>Hyphomicrobiales</taxon>
        <taxon>Rhizobiaceae</taxon>
        <taxon>Sinorhizobium/Ensifer group</taxon>
        <taxon>Sinorhizobium</taxon>
    </lineage>
</organism>
<dbReference type="KEGG" id="sfd:USDA257_c48110"/>
<proteinExistence type="predicted"/>
<dbReference type="HOGENOM" id="CLU_2452989_0_0_5"/>
<protein>
    <submittedName>
        <fullName evidence="1">Uncharacterized protein</fullName>
    </submittedName>
</protein>
<evidence type="ECO:0000313" key="1">
    <source>
        <dbReference type="EMBL" id="AFL53346.1"/>
    </source>
</evidence>
<dbReference type="EMBL" id="CP003563">
    <property type="protein sequence ID" value="AFL53346.1"/>
    <property type="molecule type" value="Genomic_DNA"/>
</dbReference>
<reference evidence="1 2" key="1">
    <citation type="journal article" date="2012" name="J. Bacteriol.">
        <title>Complete genome sequence of the broad-host-range strain Sinorhizobium fredii USDA257.</title>
        <authorList>
            <person name="Schuldes J."/>
            <person name="Rodriguez Orbegoso M."/>
            <person name="Schmeisser C."/>
            <person name="Krishnan H.B."/>
            <person name="Daniel R."/>
            <person name="Streit W.R."/>
        </authorList>
    </citation>
    <scope>NUCLEOTIDE SEQUENCE [LARGE SCALE GENOMIC DNA]</scope>
    <source>
        <strain evidence="1 2">USDA 257</strain>
    </source>
</reference>
<dbReference type="PATRIC" id="fig|1185652.3.peg.4989"/>
<gene>
    <name evidence="1" type="ORF">USDA257_c48110</name>
</gene>
<dbReference type="RefSeq" id="WP_014765469.1">
    <property type="nucleotide sequence ID" value="NC_018000.1"/>
</dbReference>
<dbReference type="AlphaFoldDB" id="I3XBU0"/>
<dbReference type="Proteomes" id="UP000006180">
    <property type="component" value="Chromosome"/>
</dbReference>